<dbReference type="AlphaFoldDB" id="A0A7Z0GMC3"/>
<evidence type="ECO:0000256" key="1">
    <source>
        <dbReference type="ARBA" id="ARBA00008542"/>
    </source>
</evidence>
<gene>
    <name evidence="3" type="ORF">HNR09_001232</name>
</gene>
<dbReference type="PANTHER" id="PTHR42733:SF12">
    <property type="entry name" value="PROTEINASE"/>
    <property type="match status" value="1"/>
</dbReference>
<dbReference type="GO" id="GO:0016798">
    <property type="term" value="F:hydrolase activity, acting on glycosyl bonds"/>
    <property type="evidence" value="ECO:0007669"/>
    <property type="project" value="UniProtKB-KW"/>
</dbReference>
<organism evidence="3 4">
    <name type="scientific">Nesterenkonia xinjiangensis</name>
    <dbReference type="NCBI Taxonomy" id="225327"/>
    <lineage>
        <taxon>Bacteria</taxon>
        <taxon>Bacillati</taxon>
        <taxon>Actinomycetota</taxon>
        <taxon>Actinomycetes</taxon>
        <taxon>Micrococcales</taxon>
        <taxon>Micrococcaceae</taxon>
        <taxon>Nesterenkonia</taxon>
    </lineage>
</organism>
<keyword evidence="3" id="KW-0326">Glycosidase</keyword>
<dbReference type="GO" id="GO:0008233">
    <property type="term" value="F:peptidase activity"/>
    <property type="evidence" value="ECO:0007669"/>
    <property type="project" value="UniProtKB-KW"/>
</dbReference>
<accession>A0A7Z0GMC3</accession>
<comment type="caution">
    <text evidence="3">The sequence shown here is derived from an EMBL/GenBank/DDBJ whole genome shotgun (WGS) entry which is preliminary data.</text>
</comment>
<evidence type="ECO:0000313" key="4">
    <source>
        <dbReference type="Proteomes" id="UP000535437"/>
    </source>
</evidence>
<proteinExistence type="inferred from homology"/>
<keyword evidence="4" id="KW-1185">Reference proteome</keyword>
<dbReference type="RefSeq" id="WP_179541254.1">
    <property type="nucleotide sequence ID" value="NZ_BAAALL010000002.1"/>
</dbReference>
<dbReference type="NCBIfam" id="TIGR01382">
    <property type="entry name" value="PfpI"/>
    <property type="match status" value="1"/>
</dbReference>
<evidence type="ECO:0000259" key="2">
    <source>
        <dbReference type="Pfam" id="PF01965"/>
    </source>
</evidence>
<name>A0A7Z0GMC3_9MICC</name>
<dbReference type="PANTHER" id="PTHR42733">
    <property type="entry name" value="DJ-1 PROTEIN"/>
    <property type="match status" value="1"/>
</dbReference>
<dbReference type="Pfam" id="PF01965">
    <property type="entry name" value="DJ-1_PfpI"/>
    <property type="match status" value="1"/>
</dbReference>
<reference evidence="3 4" key="1">
    <citation type="submission" date="2020-07" db="EMBL/GenBank/DDBJ databases">
        <title>Sequencing the genomes of 1000 actinobacteria strains.</title>
        <authorList>
            <person name="Klenk H.-P."/>
        </authorList>
    </citation>
    <scope>NUCLEOTIDE SEQUENCE [LARGE SCALE GENOMIC DNA]</scope>
    <source>
        <strain evidence="3 4">DSM 15475</strain>
    </source>
</reference>
<evidence type="ECO:0000313" key="3">
    <source>
        <dbReference type="EMBL" id="NYJ77821.1"/>
    </source>
</evidence>
<dbReference type="EC" id="3.2.-.-" evidence="3"/>
<dbReference type="GO" id="GO:0006508">
    <property type="term" value="P:proteolysis"/>
    <property type="evidence" value="ECO:0007669"/>
    <property type="project" value="UniProtKB-KW"/>
</dbReference>
<dbReference type="CDD" id="cd03134">
    <property type="entry name" value="GATase1_PfpI_like"/>
    <property type="match status" value="1"/>
</dbReference>
<dbReference type="InterPro" id="IPR029062">
    <property type="entry name" value="Class_I_gatase-like"/>
</dbReference>
<dbReference type="PROSITE" id="PS51276">
    <property type="entry name" value="PEPTIDASE_C56_PFPI"/>
    <property type="match status" value="1"/>
</dbReference>
<comment type="similarity">
    <text evidence="1">Belongs to the peptidase C56 family.</text>
</comment>
<dbReference type="InterPro" id="IPR006286">
    <property type="entry name" value="C56_PfpI-like"/>
</dbReference>
<dbReference type="Gene3D" id="3.40.50.880">
    <property type="match status" value="1"/>
</dbReference>
<dbReference type="InterPro" id="IPR002818">
    <property type="entry name" value="DJ-1/PfpI"/>
</dbReference>
<protein>
    <submittedName>
        <fullName evidence="3">Protease I</fullName>
        <ecNumber evidence="3">3.2.-.-</ecNumber>
    </submittedName>
</protein>
<feature type="domain" description="DJ-1/PfpI" evidence="2">
    <location>
        <begin position="19"/>
        <end position="186"/>
    </location>
</feature>
<dbReference type="Proteomes" id="UP000535437">
    <property type="component" value="Unassembled WGS sequence"/>
</dbReference>
<keyword evidence="3" id="KW-0378">Hydrolase</keyword>
<keyword evidence="3" id="KW-0645">Protease</keyword>
<dbReference type="EMBL" id="JACCFY010000001">
    <property type="protein sequence ID" value="NYJ77821.1"/>
    <property type="molecule type" value="Genomic_DNA"/>
</dbReference>
<sequence>MTHHTESAARTDVSIDGRTIALLVTDGVELPELTEPIAAIRRAGGTPKIVSPKESSLQAMKGDWEHADHFDVDHQLGTVSAADFDALVLPGGTLNADALRIDEKAQEFVSGFFSESKPVAAICHGPWILTEIGQVSGRRMTSYAALRTDLTNAGAEWVDEEVVVDGGLVTSRTPNDLEAFNRTLLELVAEKA</sequence>
<dbReference type="SUPFAM" id="SSF52317">
    <property type="entry name" value="Class I glutamine amidotransferase-like"/>
    <property type="match status" value="1"/>
</dbReference>